<dbReference type="EMBL" id="JARQZJ010000033">
    <property type="protein sequence ID" value="KAK9875275.1"/>
    <property type="molecule type" value="Genomic_DNA"/>
</dbReference>
<dbReference type="Gene3D" id="2.60.40.1180">
    <property type="entry name" value="Golgi alpha-mannosidase II"/>
    <property type="match status" value="1"/>
</dbReference>
<evidence type="ECO:0000256" key="1">
    <source>
        <dbReference type="ARBA" id="ARBA00004371"/>
    </source>
</evidence>
<feature type="domain" description="Alpha galactosidase A C-terminal" evidence="11">
    <location>
        <begin position="318"/>
        <end position="406"/>
    </location>
</feature>
<accession>A0AAW1TYD9</accession>
<dbReference type="InterPro" id="IPR017853">
    <property type="entry name" value="GH"/>
</dbReference>
<dbReference type="InterPro" id="IPR002241">
    <property type="entry name" value="Glyco_hydro_27"/>
</dbReference>
<comment type="similarity">
    <text evidence="2 10">Belongs to the glycosyl hydrolase 27 family.</text>
</comment>
<dbReference type="GO" id="GO:0005764">
    <property type="term" value="C:lysosome"/>
    <property type="evidence" value="ECO:0007669"/>
    <property type="project" value="UniProtKB-SubCell"/>
</dbReference>
<evidence type="ECO:0000256" key="8">
    <source>
        <dbReference type="ARBA" id="ARBA00023228"/>
    </source>
</evidence>
<evidence type="ECO:0000259" key="11">
    <source>
        <dbReference type="Pfam" id="PF17450"/>
    </source>
</evidence>
<dbReference type="GO" id="GO:0009311">
    <property type="term" value="P:oligosaccharide metabolic process"/>
    <property type="evidence" value="ECO:0007669"/>
    <property type="project" value="TreeGrafter"/>
</dbReference>
<sequence>MKSLDVCIPIHSTNSLSTVSFRFERNMISWIFLIFIGGCSALDNGLALKPPMGWMHWQRYRCLVDCKLYPDECISEDLFKRTADLMVSEGYLDAGYEYVMIDDCWMSFDRDPLTRRLQPNATRFPSGMKALADYIHGKGLKFGIYADFGTKTCGGYPGSLDHLDIDAKTFADWEVDYLKFDGCYVDTDLMEAGYSNMTYIEPDGIDADYAILTKYCNLWRNWDDIDDSWASVTSIMRWFSKNQDRLAPFAGPGHWNDPDMLIVGNFGLSYEQSKAQLTVWSILAAPMIMSVDLKNMKPEFRNLLLNKDVIKINQDEMGKQGILAFQKKNITVWTRPITPVVDNASSFAIGFVSFRCDGYPYRFTITPHALGLDNEDGYLLEDIFDGLERPVTKPNDEIVVRVKPSGAVLLKAIPVRINKIHSEVHN</sequence>
<dbReference type="PRINTS" id="PR00740">
    <property type="entry name" value="GLHYDRLASE27"/>
</dbReference>
<keyword evidence="5" id="KW-0443">Lipid metabolism</keyword>
<name>A0AAW1TYD9_9CUCU</name>
<gene>
    <name evidence="12" type="ORF">WA026_007666</name>
</gene>
<dbReference type="SUPFAM" id="SSF51445">
    <property type="entry name" value="(Trans)glycosidases"/>
    <property type="match status" value="1"/>
</dbReference>
<dbReference type="Pfam" id="PF16499">
    <property type="entry name" value="Melibiase_2"/>
    <property type="match status" value="2"/>
</dbReference>
<keyword evidence="7" id="KW-0325">Glycoprotein</keyword>
<dbReference type="GO" id="GO:0016139">
    <property type="term" value="P:glycoside catabolic process"/>
    <property type="evidence" value="ECO:0007669"/>
    <property type="project" value="TreeGrafter"/>
</dbReference>
<dbReference type="FunFam" id="3.20.20.70:FF:000197">
    <property type="entry name" value="Alpha-galactosidase"/>
    <property type="match status" value="1"/>
</dbReference>
<dbReference type="InterPro" id="IPR013785">
    <property type="entry name" value="Aldolase_TIM"/>
</dbReference>
<dbReference type="EC" id="3.2.1.-" evidence="10"/>
<keyword evidence="9 10" id="KW-0326">Glycosidase</keyword>
<evidence type="ECO:0000256" key="6">
    <source>
        <dbReference type="ARBA" id="ARBA00023157"/>
    </source>
</evidence>
<keyword evidence="6 10" id="KW-1015">Disulfide bond</keyword>
<protein>
    <recommendedName>
        <fullName evidence="10">Alpha-galactosidase</fullName>
        <ecNumber evidence="10">3.2.1.-</ecNumber>
    </recommendedName>
</protein>
<comment type="subcellular location">
    <subcellularLocation>
        <location evidence="1">Lysosome</location>
    </subcellularLocation>
</comment>
<dbReference type="CDD" id="cd14792">
    <property type="entry name" value="GH27"/>
    <property type="match status" value="1"/>
</dbReference>
<proteinExistence type="inferred from homology"/>
<dbReference type="Pfam" id="PF17450">
    <property type="entry name" value="Melibiase_2_C"/>
    <property type="match status" value="1"/>
</dbReference>
<dbReference type="GO" id="GO:0006629">
    <property type="term" value="P:lipid metabolic process"/>
    <property type="evidence" value="ECO:0007669"/>
    <property type="project" value="UniProtKB-KW"/>
</dbReference>
<keyword evidence="13" id="KW-1185">Reference proteome</keyword>
<reference evidence="12 13" key="1">
    <citation type="submission" date="2023-03" db="EMBL/GenBank/DDBJ databases">
        <title>Genome insight into feeding habits of ladybird beetles.</title>
        <authorList>
            <person name="Li H.-S."/>
            <person name="Huang Y.-H."/>
            <person name="Pang H."/>
        </authorList>
    </citation>
    <scope>NUCLEOTIDE SEQUENCE [LARGE SCALE GENOMIC DNA]</scope>
    <source>
        <strain evidence="12">SYSU_2023b</strain>
        <tissue evidence="12">Whole body</tissue>
    </source>
</reference>
<dbReference type="InterPro" id="IPR000111">
    <property type="entry name" value="Glyco_hydro_27/36_CS"/>
</dbReference>
<dbReference type="InterPro" id="IPR013780">
    <property type="entry name" value="Glyco_hydro_b"/>
</dbReference>
<dbReference type="Gene3D" id="3.20.20.70">
    <property type="entry name" value="Aldolase class I"/>
    <property type="match status" value="1"/>
</dbReference>
<dbReference type="Proteomes" id="UP001431783">
    <property type="component" value="Unassembled WGS sequence"/>
</dbReference>
<dbReference type="PROSITE" id="PS00512">
    <property type="entry name" value="ALPHA_GALACTOSIDASE"/>
    <property type="match status" value="1"/>
</dbReference>
<organism evidence="12 13">
    <name type="scientific">Henosepilachna vigintioctopunctata</name>
    <dbReference type="NCBI Taxonomy" id="420089"/>
    <lineage>
        <taxon>Eukaryota</taxon>
        <taxon>Metazoa</taxon>
        <taxon>Ecdysozoa</taxon>
        <taxon>Arthropoda</taxon>
        <taxon>Hexapoda</taxon>
        <taxon>Insecta</taxon>
        <taxon>Pterygota</taxon>
        <taxon>Neoptera</taxon>
        <taxon>Endopterygota</taxon>
        <taxon>Coleoptera</taxon>
        <taxon>Polyphaga</taxon>
        <taxon>Cucujiformia</taxon>
        <taxon>Coccinelloidea</taxon>
        <taxon>Coccinellidae</taxon>
        <taxon>Epilachninae</taxon>
        <taxon>Epilachnini</taxon>
        <taxon>Henosepilachna</taxon>
    </lineage>
</organism>
<dbReference type="SUPFAM" id="SSF51011">
    <property type="entry name" value="Glycosyl hydrolase domain"/>
    <property type="match status" value="1"/>
</dbReference>
<evidence type="ECO:0000256" key="2">
    <source>
        <dbReference type="ARBA" id="ARBA00009743"/>
    </source>
</evidence>
<evidence type="ECO:0000313" key="13">
    <source>
        <dbReference type="Proteomes" id="UP001431783"/>
    </source>
</evidence>
<evidence type="ECO:0000256" key="9">
    <source>
        <dbReference type="ARBA" id="ARBA00023295"/>
    </source>
</evidence>
<evidence type="ECO:0000256" key="4">
    <source>
        <dbReference type="ARBA" id="ARBA00022801"/>
    </source>
</evidence>
<comment type="caution">
    <text evidence="12">The sequence shown here is derived from an EMBL/GenBank/DDBJ whole genome shotgun (WGS) entry which is preliminary data.</text>
</comment>
<evidence type="ECO:0000256" key="5">
    <source>
        <dbReference type="ARBA" id="ARBA00023098"/>
    </source>
</evidence>
<evidence type="ECO:0000256" key="7">
    <source>
        <dbReference type="ARBA" id="ARBA00023180"/>
    </source>
</evidence>
<evidence type="ECO:0000256" key="3">
    <source>
        <dbReference type="ARBA" id="ARBA00011738"/>
    </source>
</evidence>
<dbReference type="PANTHER" id="PTHR11452:SF83">
    <property type="entry name" value="ALPHA-GALACTOSIDASE"/>
    <property type="match status" value="1"/>
</dbReference>
<dbReference type="GO" id="GO:0004557">
    <property type="term" value="F:alpha-galactosidase activity"/>
    <property type="evidence" value="ECO:0007669"/>
    <property type="project" value="TreeGrafter"/>
</dbReference>
<evidence type="ECO:0000313" key="12">
    <source>
        <dbReference type="EMBL" id="KAK9875275.1"/>
    </source>
</evidence>
<dbReference type="InterPro" id="IPR035373">
    <property type="entry name" value="Melibiase/NAGA_C"/>
</dbReference>
<dbReference type="AlphaFoldDB" id="A0AAW1TYD9"/>
<dbReference type="PANTHER" id="PTHR11452">
    <property type="entry name" value="ALPHA-GALACTOSIDASE/ALPHA-N-ACETYLGALACTOSAMINIDASE"/>
    <property type="match status" value="1"/>
</dbReference>
<keyword evidence="8" id="KW-0458">Lysosome</keyword>
<comment type="subunit">
    <text evidence="3 10">Homodimer.</text>
</comment>
<evidence type="ECO:0000256" key="10">
    <source>
        <dbReference type="RuleBase" id="RU361168"/>
    </source>
</evidence>
<keyword evidence="4 10" id="KW-0378">Hydrolase</keyword>